<evidence type="ECO:0000313" key="3">
    <source>
        <dbReference type="EMBL" id="ADY54947.1"/>
    </source>
</evidence>
<proteinExistence type="predicted"/>
<dbReference type="InterPro" id="IPR029044">
    <property type="entry name" value="Nucleotide-diphossugar_trans"/>
</dbReference>
<dbReference type="Proteomes" id="UP000007488">
    <property type="component" value="Chromosome"/>
</dbReference>
<dbReference type="GO" id="GO:0016740">
    <property type="term" value="F:transferase activity"/>
    <property type="evidence" value="ECO:0007669"/>
    <property type="project" value="UniProtKB-KW"/>
</dbReference>
<name>F0SZE2_SYNGF</name>
<dbReference type="AlphaFoldDB" id="F0SZE2"/>
<dbReference type="CDD" id="cd02511">
    <property type="entry name" value="Beta4Glucosyltransferase"/>
    <property type="match status" value="1"/>
</dbReference>
<dbReference type="Pfam" id="PF13432">
    <property type="entry name" value="TPR_16"/>
    <property type="match status" value="2"/>
</dbReference>
<dbReference type="KEGG" id="sgy:Sgly_0584"/>
<keyword evidence="4" id="KW-1185">Reference proteome</keyword>
<dbReference type="SMART" id="SM00028">
    <property type="entry name" value="TPR"/>
    <property type="match status" value="4"/>
</dbReference>
<dbReference type="SUPFAM" id="SSF48452">
    <property type="entry name" value="TPR-like"/>
    <property type="match status" value="2"/>
</dbReference>
<dbReference type="eggNOG" id="COG4783">
    <property type="taxonomic scope" value="Bacteria"/>
</dbReference>
<dbReference type="HOGENOM" id="CLU_025119_0_0_9"/>
<protein>
    <submittedName>
        <fullName evidence="3">Glycosyl transferase family 2</fullName>
    </submittedName>
</protein>
<gene>
    <name evidence="3" type="ordered locus">Sgly_0584</name>
</gene>
<reference evidence="4" key="2">
    <citation type="submission" date="2011-02" db="EMBL/GenBank/DDBJ databases">
        <title>The complete genome of Syntrophobotulus glycolicus DSM 8271.</title>
        <authorList>
            <person name="Lucas S."/>
            <person name="Copeland A."/>
            <person name="Lapidus A."/>
            <person name="Bruce D."/>
            <person name="Goodwin L."/>
            <person name="Pitluck S."/>
            <person name="Kyrpides N."/>
            <person name="Mavromatis K."/>
            <person name="Pagani I."/>
            <person name="Ivanova N."/>
            <person name="Mikhailova N."/>
            <person name="Chertkov O."/>
            <person name="Held B."/>
            <person name="Detter J.C."/>
            <person name="Tapia R."/>
            <person name="Han C."/>
            <person name="Land M."/>
            <person name="Hauser L."/>
            <person name="Markowitz V."/>
            <person name="Cheng J.-F."/>
            <person name="Hugenholtz P."/>
            <person name="Woyke T."/>
            <person name="Wu D."/>
            <person name="Spring S."/>
            <person name="Schroeder M."/>
            <person name="Brambilla E."/>
            <person name="Klenk H.-P."/>
            <person name="Eisen J.A."/>
        </authorList>
    </citation>
    <scope>NUCLEOTIDE SEQUENCE [LARGE SCALE GENOMIC DNA]</scope>
    <source>
        <strain evidence="4">DSM 8271 / FlGlyR</strain>
    </source>
</reference>
<dbReference type="PANTHER" id="PTHR43630:SF2">
    <property type="entry name" value="GLYCOSYLTRANSFERASE"/>
    <property type="match status" value="1"/>
</dbReference>
<dbReference type="STRING" id="645991.Sgly_0584"/>
<dbReference type="eggNOG" id="COG0463">
    <property type="taxonomic scope" value="Bacteria"/>
</dbReference>
<evidence type="ECO:0000256" key="1">
    <source>
        <dbReference type="PROSITE-ProRule" id="PRU00339"/>
    </source>
</evidence>
<reference evidence="3 4" key="1">
    <citation type="journal article" date="2011" name="Stand. Genomic Sci.">
        <title>Complete genome sequence of Syntrophobotulus glycolicus type strain (FlGlyR).</title>
        <authorList>
            <person name="Han C."/>
            <person name="Mwirichia R."/>
            <person name="Chertkov O."/>
            <person name="Held B."/>
            <person name="Lapidus A."/>
            <person name="Nolan M."/>
            <person name="Lucas S."/>
            <person name="Hammon N."/>
            <person name="Deshpande S."/>
            <person name="Cheng J.F."/>
            <person name="Tapia R."/>
            <person name="Goodwin L."/>
            <person name="Pitluck S."/>
            <person name="Huntemann M."/>
            <person name="Liolios K."/>
            <person name="Ivanova N."/>
            <person name="Pagani I."/>
            <person name="Mavromatis K."/>
            <person name="Ovchinikova G."/>
            <person name="Pati A."/>
            <person name="Chen A."/>
            <person name="Palaniappan K."/>
            <person name="Land M."/>
            <person name="Hauser L."/>
            <person name="Brambilla E.M."/>
            <person name="Rohde M."/>
            <person name="Spring S."/>
            <person name="Sikorski J."/>
            <person name="Goker M."/>
            <person name="Woyke T."/>
            <person name="Bristow J."/>
            <person name="Eisen J.A."/>
            <person name="Markowitz V."/>
            <person name="Hugenholtz P."/>
            <person name="Kyrpides N.C."/>
            <person name="Klenk H.P."/>
            <person name="Detter J.C."/>
        </authorList>
    </citation>
    <scope>NUCLEOTIDE SEQUENCE [LARGE SCALE GENOMIC DNA]</scope>
    <source>
        <strain evidence="4">DSM 8271 / FlGlyR</strain>
    </source>
</reference>
<dbReference type="PROSITE" id="PS50005">
    <property type="entry name" value="TPR"/>
    <property type="match status" value="1"/>
</dbReference>
<dbReference type="eggNOG" id="COG0457">
    <property type="taxonomic scope" value="Bacteria"/>
</dbReference>
<feature type="domain" description="Glycosyltransferase 2-like" evidence="2">
    <location>
        <begin position="4"/>
        <end position="102"/>
    </location>
</feature>
<organism evidence="3 4">
    <name type="scientific">Syntrophobotulus glycolicus (strain DSM 8271 / FlGlyR)</name>
    <dbReference type="NCBI Taxonomy" id="645991"/>
    <lineage>
        <taxon>Bacteria</taxon>
        <taxon>Bacillati</taxon>
        <taxon>Bacillota</taxon>
        <taxon>Clostridia</taxon>
        <taxon>Eubacteriales</taxon>
        <taxon>Desulfitobacteriaceae</taxon>
        <taxon>Syntrophobotulus</taxon>
    </lineage>
</organism>
<dbReference type="Gene3D" id="3.90.550.10">
    <property type="entry name" value="Spore Coat Polysaccharide Biosynthesis Protein SpsA, Chain A"/>
    <property type="match status" value="1"/>
</dbReference>
<dbReference type="Pfam" id="PF00535">
    <property type="entry name" value="Glycos_transf_2"/>
    <property type="match status" value="1"/>
</dbReference>
<dbReference type="OrthoDB" id="9815923at2"/>
<sequence>MILSICMMVKNEERNLKRCLDGLKPLMRNLESELIIVDTGSTDHTVDIAKTYTERVYLHPWNNHFSEMRNITISYATGEWILVIDADEELTDGTDMISFLNDPKQRVAYNGCAIQIASFTNLGNKQDKVMIALPRLFKNDGFFHFKGKIHEQPQWKDSPNGIFNLNSLFKHYGYDHADKGLMELKFQRSRRLLEEELTKNPDNIYYRYQLSNTYGMYGQTDKALEEIRKTYHLMAKQKRHRRLLITVYERYTSYAIDQNHLEEAEKICLEGIDLEPEYVDLHFILARLYASQGRDSAAIKSYQDYLELIGRYDRLKIVNDPSIPIYYSNKSDEAMLDLSKLYCRTEDYNSSMQITEQLIGAGSDLPTPVLEQGLAVYVEAALKSKKFSKLKELYLSLAKLEGKKYFLEKLEVSRIALPENEQTGIIDLFAQSEGIYADLNKIRVAFREKRLPESKEKIQRLAADLDFNSESDFYADLFFFQISLKQSLPDVFNRLTKEKADSLFKYLLQTRKSVSGLVRDYILDLADSQGFAELRLSRSLLKHTLLYGELSDNDYSELLKMLMQIGVKYSKALYNRSVMETQQWQFLDREDGFLLQLTQAKEEKDRGNFSQALKLLKNSLKTYPELNRGVEILTKELQNSTDALREYAEYARQIKKNIEDLINKDELDSAVSLLTEVERIVGRDSELVSMRAVINLKQGQLEENKQLLQQALNRDPRNFELLYNLGNTHELDQNFPEALDYYQKAKEFCPDQAMSEAIEEYITIFKDKTV</sequence>
<dbReference type="RefSeq" id="WP_013623818.1">
    <property type="nucleotide sequence ID" value="NC_015172.1"/>
</dbReference>
<dbReference type="InterPro" id="IPR019734">
    <property type="entry name" value="TPR_rpt"/>
</dbReference>
<dbReference type="InterPro" id="IPR001173">
    <property type="entry name" value="Glyco_trans_2-like"/>
</dbReference>
<accession>F0SZE2</accession>
<dbReference type="SUPFAM" id="SSF53448">
    <property type="entry name" value="Nucleotide-diphospho-sugar transferases"/>
    <property type="match status" value="1"/>
</dbReference>
<dbReference type="EMBL" id="CP002547">
    <property type="protein sequence ID" value="ADY54947.1"/>
    <property type="molecule type" value="Genomic_DNA"/>
</dbReference>
<dbReference type="Gene3D" id="1.25.40.10">
    <property type="entry name" value="Tetratricopeptide repeat domain"/>
    <property type="match status" value="2"/>
</dbReference>
<evidence type="ECO:0000259" key="2">
    <source>
        <dbReference type="Pfam" id="PF00535"/>
    </source>
</evidence>
<evidence type="ECO:0000313" key="4">
    <source>
        <dbReference type="Proteomes" id="UP000007488"/>
    </source>
</evidence>
<dbReference type="InterPro" id="IPR011990">
    <property type="entry name" value="TPR-like_helical_dom_sf"/>
</dbReference>
<feature type="repeat" description="TPR" evidence="1">
    <location>
        <begin position="719"/>
        <end position="752"/>
    </location>
</feature>
<keyword evidence="3" id="KW-0808">Transferase</keyword>
<dbReference type="PANTHER" id="PTHR43630">
    <property type="entry name" value="POLY-BETA-1,6-N-ACETYL-D-GLUCOSAMINE SYNTHASE"/>
    <property type="match status" value="1"/>
</dbReference>
<keyword evidence="1" id="KW-0802">TPR repeat</keyword>